<keyword evidence="6" id="KW-1185">Reference proteome</keyword>
<dbReference type="PANTHER" id="PTHR43710:SF2">
    <property type="entry name" value="2-HYDROXYACYL-COA LYASE 1"/>
    <property type="match status" value="1"/>
</dbReference>
<evidence type="ECO:0000256" key="2">
    <source>
        <dbReference type="ARBA" id="ARBA00022723"/>
    </source>
</evidence>
<dbReference type="GO" id="GO:0004751">
    <property type="term" value="F:ribose-5-phosphate isomerase activity"/>
    <property type="evidence" value="ECO:0007669"/>
    <property type="project" value="InterPro"/>
</dbReference>
<sequence length="139" mass="16266">MNTANFHFDNHRPWWHQLNEKCQQNREMFLSLAMDTSPPLNYYTVFHHLCQLIPKDAVIVSGGANTMDIGRAVMLNDNSNFILDWEFVHEKTYNWVDINRDLLMIPGVVETELFVNMATKAYFGMSDVRVRIQERNASI</sequence>
<keyword evidence="2" id="KW-0479">Metal-binding</keyword>
<dbReference type="SUPFAM" id="SSF75445">
    <property type="entry name" value="D-ribose-5-phosphate isomerase (RpiA), lid domain"/>
    <property type="match status" value="1"/>
</dbReference>
<dbReference type="GO" id="GO:0005777">
    <property type="term" value="C:peroxisome"/>
    <property type="evidence" value="ECO:0007669"/>
    <property type="project" value="TreeGrafter"/>
</dbReference>
<reference evidence="6" key="1">
    <citation type="submission" date="2015-01" db="EMBL/GenBank/DDBJ databases">
        <authorList>
            <person name="Aksoy S."/>
            <person name="Warren W."/>
            <person name="Wilson R.K."/>
        </authorList>
    </citation>
    <scope>NUCLEOTIDE SEQUENCE [LARGE SCALE GENOMIC DNA]</scope>
    <source>
        <strain evidence="6">IAEA</strain>
    </source>
</reference>
<dbReference type="AlphaFoldDB" id="A0A1B0B213"/>
<keyword evidence="4" id="KW-0456">Lyase</keyword>
<reference evidence="5" key="2">
    <citation type="submission" date="2020-05" db="UniProtKB">
        <authorList>
            <consortium name="EnsemblMetazoa"/>
        </authorList>
    </citation>
    <scope>IDENTIFICATION</scope>
    <source>
        <strain evidence="5">IAEA</strain>
    </source>
</reference>
<dbReference type="GO" id="GO:0009052">
    <property type="term" value="P:pentose-phosphate shunt, non-oxidative branch"/>
    <property type="evidence" value="ECO:0007669"/>
    <property type="project" value="InterPro"/>
</dbReference>
<dbReference type="Gene3D" id="3.30.70.260">
    <property type="match status" value="1"/>
</dbReference>
<evidence type="ECO:0000313" key="6">
    <source>
        <dbReference type="Proteomes" id="UP000092460"/>
    </source>
</evidence>
<dbReference type="GO" id="GO:0030976">
    <property type="term" value="F:thiamine pyrophosphate binding"/>
    <property type="evidence" value="ECO:0007669"/>
    <property type="project" value="InterPro"/>
</dbReference>
<dbReference type="EMBL" id="JXJN01007394">
    <property type="status" value="NOT_ANNOTATED_CDS"/>
    <property type="molecule type" value="Genomic_DNA"/>
</dbReference>
<dbReference type="VEuPathDB" id="VectorBase:GPPI016298"/>
<dbReference type="Proteomes" id="UP000092460">
    <property type="component" value="Unassembled WGS sequence"/>
</dbReference>
<dbReference type="GO" id="GO:0001561">
    <property type="term" value="P:fatty acid alpha-oxidation"/>
    <property type="evidence" value="ECO:0007669"/>
    <property type="project" value="TreeGrafter"/>
</dbReference>
<proteinExistence type="predicted"/>
<dbReference type="Gene3D" id="3.40.50.1360">
    <property type="match status" value="1"/>
</dbReference>
<dbReference type="STRING" id="67801.A0A1B0B213"/>
<dbReference type="PANTHER" id="PTHR43710">
    <property type="entry name" value="2-HYDROXYACYL-COA LYASE"/>
    <property type="match status" value="1"/>
</dbReference>
<organism evidence="5 6">
    <name type="scientific">Glossina palpalis gambiensis</name>
    <dbReference type="NCBI Taxonomy" id="67801"/>
    <lineage>
        <taxon>Eukaryota</taxon>
        <taxon>Metazoa</taxon>
        <taxon>Ecdysozoa</taxon>
        <taxon>Arthropoda</taxon>
        <taxon>Hexapoda</taxon>
        <taxon>Insecta</taxon>
        <taxon>Pterygota</taxon>
        <taxon>Neoptera</taxon>
        <taxon>Endopterygota</taxon>
        <taxon>Diptera</taxon>
        <taxon>Brachycera</taxon>
        <taxon>Muscomorpha</taxon>
        <taxon>Hippoboscoidea</taxon>
        <taxon>Glossinidae</taxon>
        <taxon>Glossina</taxon>
    </lineage>
</organism>
<dbReference type="GO" id="GO:0046872">
    <property type="term" value="F:metal ion binding"/>
    <property type="evidence" value="ECO:0007669"/>
    <property type="project" value="UniProtKB-KW"/>
</dbReference>
<name>A0A1B0B213_9MUSC</name>
<dbReference type="GO" id="GO:0016829">
    <property type="term" value="F:lyase activity"/>
    <property type="evidence" value="ECO:0007669"/>
    <property type="project" value="UniProtKB-KW"/>
</dbReference>
<dbReference type="InterPro" id="IPR004788">
    <property type="entry name" value="Ribose5P_isomerase_type_A"/>
</dbReference>
<keyword evidence="3" id="KW-0460">Magnesium</keyword>
<comment type="cofactor">
    <cofactor evidence="1">
        <name>thiamine diphosphate</name>
        <dbReference type="ChEBI" id="CHEBI:58937"/>
    </cofactor>
</comment>
<evidence type="ECO:0000256" key="1">
    <source>
        <dbReference type="ARBA" id="ARBA00001964"/>
    </source>
</evidence>
<accession>A0A1B0B213</accession>
<dbReference type="Pfam" id="PF06026">
    <property type="entry name" value="Rib_5-P_isom_A"/>
    <property type="match status" value="1"/>
</dbReference>
<dbReference type="InterPro" id="IPR045025">
    <property type="entry name" value="HACL1-like"/>
</dbReference>
<protein>
    <submittedName>
        <fullName evidence="5">Uncharacterized protein</fullName>
    </submittedName>
</protein>
<evidence type="ECO:0000313" key="5">
    <source>
        <dbReference type="EnsemblMetazoa" id="GPPI016298-PA"/>
    </source>
</evidence>
<dbReference type="EnsemblMetazoa" id="GPPI016298-RA">
    <property type="protein sequence ID" value="GPPI016298-PA"/>
    <property type="gene ID" value="GPPI016298"/>
</dbReference>
<evidence type="ECO:0000256" key="3">
    <source>
        <dbReference type="ARBA" id="ARBA00022842"/>
    </source>
</evidence>
<evidence type="ECO:0000256" key="4">
    <source>
        <dbReference type="ARBA" id="ARBA00023239"/>
    </source>
</evidence>